<dbReference type="STRING" id="883113.HMPREF9708_00258"/>
<dbReference type="OrthoDB" id="9812980at2"/>
<dbReference type="Pfam" id="PF09335">
    <property type="entry name" value="VTT_dom"/>
    <property type="match status" value="1"/>
</dbReference>
<comment type="subcellular location">
    <subcellularLocation>
        <location evidence="1 6">Cell membrane</location>
        <topology evidence="1 6">Multi-pass membrane protein</topology>
    </subcellularLocation>
</comment>
<feature type="transmembrane region" description="Helical" evidence="6">
    <location>
        <begin position="53"/>
        <end position="75"/>
    </location>
</feature>
<evidence type="ECO:0000256" key="6">
    <source>
        <dbReference type="RuleBase" id="RU366058"/>
    </source>
</evidence>
<name>H3NHB9_9LACT</name>
<dbReference type="GO" id="GO:0005886">
    <property type="term" value="C:plasma membrane"/>
    <property type="evidence" value="ECO:0007669"/>
    <property type="project" value="UniProtKB-SubCell"/>
</dbReference>
<feature type="transmembrane region" description="Helical" evidence="6">
    <location>
        <begin position="163"/>
        <end position="184"/>
    </location>
</feature>
<protein>
    <recommendedName>
        <fullName evidence="6">TVP38/TMEM64 family membrane protein</fullName>
    </recommendedName>
</protein>
<evidence type="ECO:0000256" key="4">
    <source>
        <dbReference type="ARBA" id="ARBA00022989"/>
    </source>
</evidence>
<dbReference type="PATRIC" id="fig|883113.3.peg.263"/>
<dbReference type="PANTHER" id="PTHR12677">
    <property type="entry name" value="GOLGI APPARATUS MEMBRANE PROTEIN TVP38-RELATED"/>
    <property type="match status" value="1"/>
</dbReference>
<dbReference type="PANTHER" id="PTHR12677:SF59">
    <property type="entry name" value="GOLGI APPARATUS MEMBRANE PROTEIN TVP38-RELATED"/>
    <property type="match status" value="1"/>
</dbReference>
<feature type="domain" description="VTT" evidence="7">
    <location>
        <begin position="67"/>
        <end position="186"/>
    </location>
</feature>
<keyword evidence="9" id="KW-1185">Reference proteome</keyword>
<evidence type="ECO:0000256" key="2">
    <source>
        <dbReference type="ARBA" id="ARBA00022475"/>
    </source>
</evidence>
<dbReference type="InterPro" id="IPR032816">
    <property type="entry name" value="VTT_dom"/>
</dbReference>
<accession>H3NHB9</accession>
<comment type="caution">
    <text evidence="8">The sequence shown here is derived from an EMBL/GenBank/DDBJ whole genome shotgun (WGS) entry which is preliminary data.</text>
</comment>
<evidence type="ECO:0000313" key="8">
    <source>
        <dbReference type="EMBL" id="EHR38174.1"/>
    </source>
</evidence>
<evidence type="ECO:0000256" key="1">
    <source>
        <dbReference type="ARBA" id="ARBA00004651"/>
    </source>
</evidence>
<evidence type="ECO:0000259" key="7">
    <source>
        <dbReference type="Pfam" id="PF09335"/>
    </source>
</evidence>
<feature type="transmembrane region" description="Helical" evidence="6">
    <location>
        <begin position="15"/>
        <end position="33"/>
    </location>
</feature>
<reference evidence="8 9" key="1">
    <citation type="submission" date="2012-01" db="EMBL/GenBank/DDBJ databases">
        <title>The Genome Sequence of Facklamia languida CCUG 37842.</title>
        <authorList>
            <consortium name="The Broad Institute Genome Sequencing Platform"/>
            <person name="Earl A."/>
            <person name="Ward D."/>
            <person name="Feldgarden M."/>
            <person name="Gevers D."/>
            <person name="Huys G."/>
            <person name="Young S.K."/>
            <person name="Zeng Q."/>
            <person name="Gargeya S."/>
            <person name="Fitzgerald M."/>
            <person name="Haas B."/>
            <person name="Abouelleil A."/>
            <person name="Alvarado L."/>
            <person name="Arachchi H.M."/>
            <person name="Berlin A."/>
            <person name="Chapman S.B."/>
            <person name="Gearin G."/>
            <person name="Goldberg J."/>
            <person name="Griggs A."/>
            <person name="Gujja S."/>
            <person name="Hansen M."/>
            <person name="Heiman D."/>
            <person name="Howarth C."/>
            <person name="Larimer J."/>
            <person name="Lui A."/>
            <person name="MacDonald P.J.P."/>
            <person name="McCowen C."/>
            <person name="Montmayeur A."/>
            <person name="Murphy C."/>
            <person name="Neiman D."/>
            <person name="Pearson M."/>
            <person name="Priest M."/>
            <person name="Roberts A."/>
            <person name="Saif S."/>
            <person name="Shea T."/>
            <person name="Sisk P."/>
            <person name="Stolte C."/>
            <person name="Sykes S."/>
            <person name="Wortman J."/>
            <person name="Nusbaum C."/>
            <person name="Birren B."/>
        </authorList>
    </citation>
    <scope>NUCLEOTIDE SEQUENCE [LARGE SCALE GENOMIC DNA]</scope>
    <source>
        <strain evidence="8 9">CCUG 37842</strain>
    </source>
</reference>
<feature type="transmembrane region" description="Helical" evidence="6">
    <location>
        <begin position="196"/>
        <end position="217"/>
    </location>
</feature>
<dbReference type="RefSeq" id="WP_006308143.1">
    <property type="nucleotide sequence ID" value="NZ_JH601133.1"/>
</dbReference>
<keyword evidence="5 6" id="KW-0472">Membrane</keyword>
<dbReference type="eggNOG" id="COG0398">
    <property type="taxonomic scope" value="Bacteria"/>
</dbReference>
<organism evidence="8 9">
    <name type="scientific">Facklamia languida CCUG 37842</name>
    <dbReference type="NCBI Taxonomy" id="883113"/>
    <lineage>
        <taxon>Bacteria</taxon>
        <taxon>Bacillati</taxon>
        <taxon>Bacillota</taxon>
        <taxon>Bacilli</taxon>
        <taxon>Lactobacillales</taxon>
        <taxon>Aerococcaceae</taxon>
        <taxon>Facklamia</taxon>
    </lineage>
</organism>
<dbReference type="HOGENOM" id="CLU_038944_8_2_9"/>
<evidence type="ECO:0000256" key="5">
    <source>
        <dbReference type="ARBA" id="ARBA00023136"/>
    </source>
</evidence>
<keyword evidence="4 6" id="KW-1133">Transmembrane helix</keyword>
<sequence length="233" mass="26898">MNETKKQKQLSKSKLFKAVLIVILVIATIWITVYFSPDRVRQMIEEAGPNGQIIYILLWTFLPIGFFPVPVLAIAGGMGYGLWQGSLLTFIGASFNMIFMFFMSRYLFREGLQSYLYRKYPKSVEILGAERGRLNFVLMLARLMPVIPYNIENYAFGLTDIRFWDYLWISWIFILPGTFIYVNVGDKALEPTDRSFMISLLLLGALVIGTTFLGKFLKDPKKKDKESQNESRH</sequence>
<keyword evidence="2 6" id="KW-1003">Cell membrane</keyword>
<dbReference type="Proteomes" id="UP000006190">
    <property type="component" value="Unassembled WGS sequence"/>
</dbReference>
<evidence type="ECO:0000256" key="3">
    <source>
        <dbReference type="ARBA" id="ARBA00022692"/>
    </source>
</evidence>
<dbReference type="EMBL" id="AGEG01000002">
    <property type="protein sequence ID" value="EHR38174.1"/>
    <property type="molecule type" value="Genomic_DNA"/>
</dbReference>
<evidence type="ECO:0000313" key="9">
    <source>
        <dbReference type="Proteomes" id="UP000006190"/>
    </source>
</evidence>
<gene>
    <name evidence="8" type="ORF">HMPREF9708_00258</name>
</gene>
<feature type="transmembrane region" description="Helical" evidence="6">
    <location>
        <begin position="87"/>
        <end position="108"/>
    </location>
</feature>
<keyword evidence="3 6" id="KW-0812">Transmembrane</keyword>
<comment type="similarity">
    <text evidence="6">Belongs to the TVP38/TMEM64 family.</text>
</comment>
<proteinExistence type="inferred from homology"/>
<dbReference type="AlphaFoldDB" id="H3NHB9"/>
<dbReference type="InterPro" id="IPR015414">
    <property type="entry name" value="TMEM64"/>
</dbReference>